<protein>
    <submittedName>
        <fullName evidence="7">HlyD family efflux transporter periplasmic adaptor subunit</fullName>
    </submittedName>
</protein>
<evidence type="ECO:0000313" key="8">
    <source>
        <dbReference type="Proteomes" id="UP000272464"/>
    </source>
</evidence>
<dbReference type="Gene3D" id="2.40.50.100">
    <property type="match status" value="1"/>
</dbReference>
<dbReference type="InterPro" id="IPR058647">
    <property type="entry name" value="BSH_CzcB-like"/>
</dbReference>
<keyword evidence="8" id="KW-1185">Reference proteome</keyword>
<evidence type="ECO:0000259" key="5">
    <source>
        <dbReference type="Pfam" id="PF25967"/>
    </source>
</evidence>
<gene>
    <name evidence="7" type="ORF">EJP77_05055</name>
</gene>
<dbReference type="GO" id="GO:0030313">
    <property type="term" value="C:cell envelope"/>
    <property type="evidence" value="ECO:0007669"/>
    <property type="project" value="UniProtKB-SubCell"/>
</dbReference>
<evidence type="ECO:0000259" key="6">
    <source>
        <dbReference type="Pfam" id="PF25973"/>
    </source>
</evidence>
<name>A0A3S1BB81_9BACL</name>
<feature type="coiled-coil region" evidence="3">
    <location>
        <begin position="157"/>
        <end position="184"/>
    </location>
</feature>
<reference evidence="7 8" key="1">
    <citation type="submission" date="2018-12" db="EMBL/GenBank/DDBJ databases">
        <authorList>
            <person name="Sun L."/>
            <person name="Chen Z."/>
        </authorList>
    </citation>
    <scope>NUCLEOTIDE SEQUENCE [LARGE SCALE GENOMIC DNA]</scope>
    <source>
        <strain evidence="7 8">3-5-3</strain>
    </source>
</reference>
<comment type="subcellular location">
    <subcellularLocation>
        <location evidence="1">Cell envelope</location>
    </subcellularLocation>
</comment>
<organism evidence="7 8">
    <name type="scientific">Paenibacillus zeisoli</name>
    <dbReference type="NCBI Taxonomy" id="2496267"/>
    <lineage>
        <taxon>Bacteria</taxon>
        <taxon>Bacillati</taxon>
        <taxon>Bacillota</taxon>
        <taxon>Bacilli</taxon>
        <taxon>Bacillales</taxon>
        <taxon>Paenibacillaceae</taxon>
        <taxon>Paenibacillus</taxon>
    </lineage>
</organism>
<feature type="domain" description="Multidrug resistance protein MdtA-like C-terminal permuted SH3" evidence="5">
    <location>
        <begin position="328"/>
        <end position="383"/>
    </location>
</feature>
<dbReference type="Gene3D" id="2.40.420.20">
    <property type="match status" value="1"/>
</dbReference>
<accession>A0A3S1BB81</accession>
<dbReference type="RefSeq" id="WP_127198045.1">
    <property type="nucleotide sequence ID" value="NZ_RZNX01000001.1"/>
</dbReference>
<keyword evidence="2 3" id="KW-0175">Coiled coil</keyword>
<feature type="compositionally biased region" description="Gly residues" evidence="4">
    <location>
        <begin position="268"/>
        <end position="286"/>
    </location>
</feature>
<dbReference type="Gene3D" id="2.40.30.170">
    <property type="match status" value="1"/>
</dbReference>
<feature type="domain" description="CzcB-like barrel-sandwich hybrid" evidence="6">
    <location>
        <begin position="100"/>
        <end position="213"/>
    </location>
</feature>
<evidence type="ECO:0000256" key="1">
    <source>
        <dbReference type="ARBA" id="ARBA00004196"/>
    </source>
</evidence>
<dbReference type="AlphaFoldDB" id="A0A3S1BB81"/>
<evidence type="ECO:0000256" key="4">
    <source>
        <dbReference type="SAM" id="MobiDB-lite"/>
    </source>
</evidence>
<dbReference type="OrthoDB" id="9765657at2"/>
<proteinExistence type="predicted"/>
<evidence type="ECO:0000313" key="7">
    <source>
        <dbReference type="EMBL" id="RUT36352.1"/>
    </source>
</evidence>
<dbReference type="SUPFAM" id="SSF111369">
    <property type="entry name" value="HlyD-like secretion proteins"/>
    <property type="match status" value="1"/>
</dbReference>
<dbReference type="InterPro" id="IPR050465">
    <property type="entry name" value="UPF0194_transport"/>
</dbReference>
<feature type="region of interest" description="Disordered" evidence="4">
    <location>
        <begin position="261"/>
        <end position="295"/>
    </location>
</feature>
<dbReference type="Pfam" id="PF25967">
    <property type="entry name" value="RND-MFP_C"/>
    <property type="match status" value="1"/>
</dbReference>
<evidence type="ECO:0000256" key="2">
    <source>
        <dbReference type="ARBA" id="ARBA00023054"/>
    </source>
</evidence>
<dbReference type="Pfam" id="PF25973">
    <property type="entry name" value="BSH_CzcB"/>
    <property type="match status" value="1"/>
</dbReference>
<dbReference type="PANTHER" id="PTHR32347">
    <property type="entry name" value="EFFLUX SYSTEM COMPONENT YKNX-RELATED"/>
    <property type="match status" value="1"/>
</dbReference>
<dbReference type="EMBL" id="RZNX01000001">
    <property type="protein sequence ID" value="RUT36352.1"/>
    <property type="molecule type" value="Genomic_DNA"/>
</dbReference>
<dbReference type="Proteomes" id="UP000272464">
    <property type="component" value="Unassembled WGS sequence"/>
</dbReference>
<sequence length="385" mass="41774">MFTKWWMENLSRNRGNWGRSLGIAALCVNVLASSGCGLLPKEQEEEVLPTIQAPKISKKPEYEVTSDTFETTVQSSGQFLSQREEPVYFTLGDTLSLHLKELNIKLGDKVKKGAVIATLDTEELQKSVRDKELDIRSQEVTMKEALRTQDEKDPIEFETKKLQFEKARQELADLKDQISRAVLTAPFSGTVTSVNVDKGAMIKSYDTIAVIADTSNLVVAANIQKEDLEKLVVGMPAKVDINKIGEISGKIKVLPSASALERASDNGGSSGGNGGGGSGGANGNGGTTTPPKKQSLDQYMIIQLDKYPKGIERGTQLSVTVSTSKRENVIVIPISALRTTGSRSYVQVVEDDGSKREVDVEVGEQRSTDVEIKKGLTVGQKVVGR</sequence>
<comment type="caution">
    <text evidence="7">The sequence shown here is derived from an EMBL/GenBank/DDBJ whole genome shotgun (WGS) entry which is preliminary data.</text>
</comment>
<dbReference type="InterPro" id="IPR058627">
    <property type="entry name" value="MdtA-like_C"/>
</dbReference>
<evidence type="ECO:0000256" key="3">
    <source>
        <dbReference type="SAM" id="Coils"/>
    </source>
</evidence>